<keyword evidence="2" id="KW-0472">Membrane</keyword>
<evidence type="ECO:0000256" key="1">
    <source>
        <dbReference type="SAM" id="MobiDB-lite"/>
    </source>
</evidence>
<feature type="region of interest" description="Disordered" evidence="1">
    <location>
        <begin position="687"/>
        <end position="720"/>
    </location>
</feature>
<reference evidence="5" key="1">
    <citation type="journal article" date="2011" name="Genome Res.">
        <title>Phylogeny-wide analysis of social amoeba genomes highlights ancient origins for complex intercellular communication.</title>
        <authorList>
            <person name="Heidel A.J."/>
            <person name="Lawal H.M."/>
            <person name="Felder M."/>
            <person name="Schilde C."/>
            <person name="Helps N.R."/>
            <person name="Tunggal B."/>
            <person name="Rivero F."/>
            <person name="John U."/>
            <person name="Schleicher M."/>
            <person name="Eichinger L."/>
            <person name="Platzer M."/>
            <person name="Noegel A.A."/>
            <person name="Schaap P."/>
            <person name="Gloeckner G."/>
        </authorList>
    </citation>
    <scope>NUCLEOTIDE SEQUENCE [LARGE SCALE GENOMIC DNA]</scope>
    <source>
        <strain evidence="5">SH3</strain>
    </source>
</reference>
<feature type="compositionally biased region" description="Low complexity" evidence="1">
    <location>
        <begin position="169"/>
        <end position="187"/>
    </location>
</feature>
<feature type="compositionally biased region" description="Low complexity" evidence="1">
    <location>
        <begin position="824"/>
        <end position="839"/>
    </location>
</feature>
<feature type="region of interest" description="Disordered" evidence="1">
    <location>
        <begin position="165"/>
        <end position="187"/>
    </location>
</feature>
<feature type="region of interest" description="Disordered" evidence="1">
    <location>
        <begin position="212"/>
        <end position="263"/>
    </location>
</feature>
<feature type="region of interest" description="Disordered" evidence="1">
    <location>
        <begin position="811"/>
        <end position="839"/>
    </location>
</feature>
<organism evidence="4 5">
    <name type="scientific">Cavenderia fasciculata</name>
    <name type="common">Slime mold</name>
    <name type="synonym">Dictyostelium fasciculatum</name>
    <dbReference type="NCBI Taxonomy" id="261658"/>
    <lineage>
        <taxon>Eukaryota</taxon>
        <taxon>Amoebozoa</taxon>
        <taxon>Evosea</taxon>
        <taxon>Eumycetozoa</taxon>
        <taxon>Dictyostelia</taxon>
        <taxon>Acytosteliales</taxon>
        <taxon>Cavenderiaceae</taxon>
        <taxon>Cavenderia</taxon>
    </lineage>
</organism>
<feature type="transmembrane region" description="Helical" evidence="2">
    <location>
        <begin position="404"/>
        <end position="425"/>
    </location>
</feature>
<feature type="signal peptide" evidence="3">
    <location>
        <begin position="1"/>
        <end position="27"/>
    </location>
</feature>
<feature type="chain" id="PRO_5003320342" evidence="3">
    <location>
        <begin position="28"/>
        <end position="909"/>
    </location>
</feature>
<dbReference type="OrthoDB" id="20593at2759"/>
<gene>
    <name evidence="4" type="ORF">DFA_00931</name>
</gene>
<feature type="transmembrane region" description="Helical" evidence="2">
    <location>
        <begin position="43"/>
        <end position="69"/>
    </location>
</feature>
<protein>
    <submittedName>
        <fullName evidence="4">Uncharacterized protein</fullName>
    </submittedName>
</protein>
<evidence type="ECO:0000256" key="2">
    <source>
        <dbReference type="SAM" id="Phobius"/>
    </source>
</evidence>
<keyword evidence="2" id="KW-0812">Transmembrane</keyword>
<evidence type="ECO:0000256" key="3">
    <source>
        <dbReference type="SAM" id="SignalP"/>
    </source>
</evidence>
<feature type="compositionally biased region" description="Low complexity" evidence="1">
    <location>
        <begin position="758"/>
        <end position="773"/>
    </location>
</feature>
<keyword evidence="5" id="KW-1185">Reference proteome</keyword>
<accession>F4PUN9</accession>
<evidence type="ECO:0000313" key="5">
    <source>
        <dbReference type="Proteomes" id="UP000007797"/>
    </source>
</evidence>
<dbReference type="GeneID" id="14872933"/>
<feature type="compositionally biased region" description="Polar residues" evidence="1">
    <location>
        <begin position="252"/>
        <end position="263"/>
    </location>
</feature>
<dbReference type="AlphaFoldDB" id="F4PUN9"/>
<proteinExistence type="predicted"/>
<keyword evidence="3" id="KW-0732">Signal</keyword>
<dbReference type="KEGG" id="dfa:DFA_00931"/>
<feature type="region of interest" description="Disordered" evidence="1">
    <location>
        <begin position="758"/>
        <end position="783"/>
    </location>
</feature>
<feature type="region of interest" description="Disordered" evidence="1">
    <location>
        <begin position="91"/>
        <end position="115"/>
    </location>
</feature>
<dbReference type="OMA" id="QRYFSPI"/>
<sequence>MTKPTSVIKGIILLLYFSILSNQFVNAKSGTEYFEEKYGAHLGFNVTAGVIIVSVFLGTPLFFIVNFFVTRYEKSKKDELELQEIKQKSYNRRKMNLESSNGAGGGGGGGGDKRQSDFYGTNKILRECISRNNSVSQLFVSSSPSISGQSGNSTSVNAVNISPLNQSQNSISTGNTPSNNTSNNNISSGNVAGVLKSNSIGYLPPIASYNSSNSAGSANNSPRRFNERLITPPSPILSTFGGKKEDLPPIDNDNTPSSSTNLKRTISADSGKVLCSSISTPQPIRPKSLSNVQDTEHSKNATLINLLSSNTVPKDHWHCIVYRIQELAMSYWSPPKYDLQAPLTALTQIELSLQGFSEQEQLKKCIITIEDQKYYSPIIFELYSKLLPLHEFTRSKPSKGEKDLTGVYGVFLIILPSLYNSFINWTNETSEGCRRKFLTVCQENLVDTLSSNDILDKTYIHKTSIHYLTQYIRHLLFYSSKGYNGSTLYKIVDLYHGIADDIDKLLFDNESYEDFEELQKVTNSSSFGGADENPFKIDVQNQDCSLLNIVTSVANRFSHIDNYLEQVPQEHPPINGSLLTLQQQKSIISSCYNHLQTSLSILSATDIFSAKFKVDTIPILKMMLVALNTLEEQVDAGVSVGEMDAGELLEWTNNFTRIATTLNNAILKNSSILMASQIVDNINNPGVHGGGGGVGPTSTLTIESPPNSSSPSPSPSTNHLIRKSAKIKPPSSPFGSPAIMSFLMNETSLHSSMGEITTTSANTTNANGNTNGADPSHPSIHLPGTRERCAQIVQLSQDSIMLTVMSGFSMSSRDLRSPPPPYPNSDSSDPTTNNNTTATNSHLLHHHLHYHPLSQSQKQSLQYQQQQQQQINQVVDFFNDGLGVFFSSIRTNIFCTYILLNPIYELQQS</sequence>
<dbReference type="RefSeq" id="XP_004358908.1">
    <property type="nucleotide sequence ID" value="XM_004358851.1"/>
</dbReference>
<name>F4PUN9_CACFS</name>
<dbReference type="EMBL" id="GL883010">
    <property type="protein sequence ID" value="EGG21058.1"/>
    <property type="molecule type" value="Genomic_DNA"/>
</dbReference>
<dbReference type="Proteomes" id="UP000007797">
    <property type="component" value="Unassembled WGS sequence"/>
</dbReference>
<feature type="compositionally biased region" description="Low complexity" evidence="1">
    <location>
        <begin position="212"/>
        <end position="221"/>
    </location>
</feature>
<evidence type="ECO:0000313" key="4">
    <source>
        <dbReference type="EMBL" id="EGG21058.1"/>
    </source>
</evidence>
<keyword evidence="2" id="KW-1133">Transmembrane helix</keyword>